<dbReference type="GO" id="GO:0008270">
    <property type="term" value="F:zinc ion binding"/>
    <property type="evidence" value="ECO:0007669"/>
    <property type="project" value="UniProtKB-UniRule"/>
</dbReference>
<comment type="catalytic activity">
    <reaction evidence="6">
        <text>D-ribitol 5-phosphate + NADP(+) = D-ribulose 5-phosphate + NADPH + H(+)</text>
        <dbReference type="Rhea" id="RHEA:19921"/>
        <dbReference type="ChEBI" id="CHEBI:15378"/>
        <dbReference type="ChEBI" id="CHEBI:57695"/>
        <dbReference type="ChEBI" id="CHEBI:57783"/>
        <dbReference type="ChEBI" id="CHEBI:58121"/>
        <dbReference type="ChEBI" id="CHEBI:58349"/>
        <dbReference type="EC" id="1.1.1.405"/>
    </reaction>
</comment>
<comment type="function">
    <text evidence="6">Catalyzes the NADPH dependent reduction of D-ribulose 5-phosphate to D-ribitol 5-phosphate.</text>
</comment>
<evidence type="ECO:0000256" key="4">
    <source>
        <dbReference type="ARBA" id="ARBA00022833"/>
    </source>
</evidence>
<dbReference type="AlphaFoldDB" id="A0A9D1I4Q7"/>
<feature type="binding site" evidence="6">
    <location>
        <position position="144"/>
    </location>
    <ligand>
        <name>Zn(2+)</name>
        <dbReference type="ChEBI" id="CHEBI:29105"/>
        <note>catalytic</note>
    </ligand>
</feature>
<dbReference type="SUPFAM" id="SSF50129">
    <property type="entry name" value="GroES-like"/>
    <property type="match status" value="1"/>
</dbReference>
<comment type="cofactor">
    <cofactor evidence="1 6">
        <name>Zn(2+)</name>
        <dbReference type="ChEBI" id="CHEBI:29105"/>
    </cofactor>
</comment>
<keyword evidence="5 6" id="KW-0560">Oxidoreductase</keyword>
<dbReference type="PANTHER" id="PTHR43350:SF19">
    <property type="entry name" value="D-GULOSIDE 3-DEHYDROGENASE"/>
    <property type="match status" value="1"/>
</dbReference>
<dbReference type="InterPro" id="IPR011032">
    <property type="entry name" value="GroES-like_sf"/>
</dbReference>
<evidence type="ECO:0000256" key="3">
    <source>
        <dbReference type="ARBA" id="ARBA00022723"/>
    </source>
</evidence>
<feature type="domain" description="Glucose dehydrogenase C-terminal" evidence="8">
    <location>
        <begin position="138"/>
        <end position="326"/>
    </location>
</feature>
<dbReference type="InterPro" id="IPR031640">
    <property type="entry name" value="Glu_dehyd_C"/>
</dbReference>
<dbReference type="EMBL" id="DVMO01000030">
    <property type="protein sequence ID" value="HIU27108.1"/>
    <property type="molecule type" value="Genomic_DNA"/>
</dbReference>
<dbReference type="Pfam" id="PF08240">
    <property type="entry name" value="ADH_N"/>
    <property type="match status" value="1"/>
</dbReference>
<evidence type="ECO:0000256" key="2">
    <source>
        <dbReference type="ARBA" id="ARBA00008072"/>
    </source>
</evidence>
<gene>
    <name evidence="9" type="ORF">IAD16_01845</name>
</gene>
<dbReference type="Pfam" id="PF16912">
    <property type="entry name" value="Glu_dehyd_C"/>
    <property type="match status" value="1"/>
</dbReference>
<feature type="binding site" evidence="6">
    <location>
        <position position="38"/>
    </location>
    <ligand>
        <name>Zn(2+)</name>
        <dbReference type="ChEBI" id="CHEBI:29105"/>
        <note>catalytic</note>
    </ligand>
</feature>
<evidence type="ECO:0000259" key="8">
    <source>
        <dbReference type="Pfam" id="PF16912"/>
    </source>
</evidence>
<protein>
    <recommendedName>
        <fullName evidence="6">Ribulose-5-phosphate reductase</fullName>
        <shortName evidence="6">Ribulose-5-P reductase</shortName>
        <ecNumber evidence="6">1.1.1.405</ecNumber>
    </recommendedName>
    <alternativeName>
        <fullName evidence="6">Ribitol-5-phosphate dehydrogenase</fullName>
    </alternativeName>
</protein>
<dbReference type="InterPro" id="IPR013154">
    <property type="entry name" value="ADH-like_N"/>
</dbReference>
<comment type="caution">
    <text evidence="9">The sequence shown here is derived from an EMBL/GenBank/DDBJ whole genome shotgun (WGS) entry which is preliminary data.</text>
</comment>
<dbReference type="Proteomes" id="UP000824091">
    <property type="component" value="Unassembled WGS sequence"/>
</dbReference>
<evidence type="ECO:0000256" key="1">
    <source>
        <dbReference type="ARBA" id="ARBA00001947"/>
    </source>
</evidence>
<dbReference type="Gene3D" id="3.90.180.10">
    <property type="entry name" value="Medium-chain alcohol dehydrogenases, catalytic domain"/>
    <property type="match status" value="1"/>
</dbReference>
<evidence type="ECO:0000256" key="5">
    <source>
        <dbReference type="ARBA" id="ARBA00023002"/>
    </source>
</evidence>
<dbReference type="GO" id="GO:0050256">
    <property type="term" value="F:ribitol-5-phosphate 2-dehydrogenase [NAD(P)+] activity"/>
    <property type="evidence" value="ECO:0007669"/>
    <property type="project" value="UniProtKB-UniRule"/>
</dbReference>
<keyword evidence="4 6" id="KW-0862">Zinc</keyword>
<sequence>MLNTIYRLTEPRKIEVEFNDMPVNDDQVIVRPTHLSICNADQRYYQGTRDPEVLAKKLPMALIHEGVGIVARDAGGQFKTGDPVVMIPNTPFEEDPFIAENYLRSSKFRASGFDGFMQDNVAMRRDRVIRLPETIDREVAAFIEIISVSNHAIDRFDRFSHGRKDHIAVWGDGNLAFITSLLLRHRYPDSHICIMGVNHDKMINFTFVDETYDVRKIPGDIVIDHAFECVGGNGAIKAIDQIIDHIRPEGTIALLGVSENPVPVNTRMILEKGLRVFGSSRSGRKDFENTVNLLAAHPEMVENLKNIVGEIVDVKSVEDMHKAFEKDIAKAGGKTIMLWNV</sequence>
<evidence type="ECO:0000259" key="7">
    <source>
        <dbReference type="Pfam" id="PF08240"/>
    </source>
</evidence>
<dbReference type="SUPFAM" id="SSF51735">
    <property type="entry name" value="NAD(P)-binding Rossmann-fold domains"/>
    <property type="match status" value="1"/>
</dbReference>
<evidence type="ECO:0000313" key="10">
    <source>
        <dbReference type="Proteomes" id="UP000824091"/>
    </source>
</evidence>
<dbReference type="HAMAP" id="MF_02069">
    <property type="entry name" value="TarJ"/>
    <property type="match status" value="1"/>
</dbReference>
<comment type="similarity">
    <text evidence="2 6">Belongs to the zinc-containing alcohol dehydrogenase family.</text>
</comment>
<dbReference type="EC" id="1.1.1.405" evidence="6"/>
<keyword evidence="3 6" id="KW-0479">Metal-binding</keyword>
<proteinExistence type="inferred from homology"/>
<evidence type="ECO:0000313" key="9">
    <source>
        <dbReference type="EMBL" id="HIU27108.1"/>
    </source>
</evidence>
<dbReference type="Gene3D" id="3.40.50.720">
    <property type="entry name" value="NAD(P)-binding Rossmann-like Domain"/>
    <property type="match status" value="1"/>
</dbReference>
<organism evidence="9 10">
    <name type="scientific">Candidatus Fimisoma avicola</name>
    <dbReference type="NCBI Taxonomy" id="2840826"/>
    <lineage>
        <taxon>Bacteria</taxon>
        <taxon>Bacillati</taxon>
        <taxon>Bacillota</taxon>
        <taxon>Clostridia</taxon>
        <taxon>Eubacteriales</taxon>
        <taxon>Candidatus Fimisoma</taxon>
    </lineage>
</organism>
<feature type="domain" description="Alcohol dehydrogenase-like N-terminal" evidence="7">
    <location>
        <begin position="25"/>
        <end position="133"/>
    </location>
</feature>
<accession>A0A9D1I4Q7</accession>
<feature type="binding site" evidence="6">
    <location>
        <position position="65"/>
    </location>
    <ligand>
        <name>Zn(2+)</name>
        <dbReference type="ChEBI" id="CHEBI:29105"/>
        <note>catalytic</note>
    </ligand>
</feature>
<reference evidence="9" key="1">
    <citation type="submission" date="2020-10" db="EMBL/GenBank/DDBJ databases">
        <authorList>
            <person name="Gilroy R."/>
        </authorList>
    </citation>
    <scope>NUCLEOTIDE SEQUENCE</scope>
    <source>
        <strain evidence="9">11300</strain>
    </source>
</reference>
<name>A0A9D1I4Q7_9FIRM</name>
<dbReference type="PANTHER" id="PTHR43350">
    <property type="entry name" value="NAD-DEPENDENT ALCOHOL DEHYDROGENASE"/>
    <property type="match status" value="1"/>
</dbReference>
<reference evidence="9" key="2">
    <citation type="journal article" date="2021" name="PeerJ">
        <title>Extensive microbial diversity within the chicken gut microbiome revealed by metagenomics and culture.</title>
        <authorList>
            <person name="Gilroy R."/>
            <person name="Ravi A."/>
            <person name="Getino M."/>
            <person name="Pursley I."/>
            <person name="Horton D.L."/>
            <person name="Alikhan N.F."/>
            <person name="Baker D."/>
            <person name="Gharbi K."/>
            <person name="Hall N."/>
            <person name="Watson M."/>
            <person name="Adriaenssens E.M."/>
            <person name="Foster-Nyarko E."/>
            <person name="Jarju S."/>
            <person name="Secka A."/>
            <person name="Antonio M."/>
            <person name="Oren A."/>
            <person name="Chaudhuri R.R."/>
            <person name="La Ragione R."/>
            <person name="Hildebrand F."/>
            <person name="Pallen M.J."/>
        </authorList>
    </citation>
    <scope>NUCLEOTIDE SEQUENCE</scope>
    <source>
        <strain evidence="9">11300</strain>
    </source>
</reference>
<dbReference type="InterPro" id="IPR034710">
    <property type="entry name" value="TarJ"/>
</dbReference>
<keyword evidence="6" id="KW-0521">NADP</keyword>
<evidence type="ECO:0000256" key="6">
    <source>
        <dbReference type="HAMAP-Rule" id="MF_02069"/>
    </source>
</evidence>
<feature type="binding site" evidence="6">
    <location>
        <position position="64"/>
    </location>
    <ligand>
        <name>Zn(2+)</name>
        <dbReference type="ChEBI" id="CHEBI:29105"/>
        <note>catalytic</note>
    </ligand>
</feature>
<dbReference type="InterPro" id="IPR036291">
    <property type="entry name" value="NAD(P)-bd_dom_sf"/>
</dbReference>